<accession>A0A162WJQ5</accession>
<dbReference type="NCBIfam" id="TIGR03891">
    <property type="entry name" value="thiopep_ocin"/>
    <property type="match status" value="1"/>
</dbReference>
<gene>
    <name evidence="2" type="ORF">AWE51_19035</name>
</gene>
<proteinExistence type="predicted"/>
<feature type="domain" description="Thiopeptide-type bacteriocin biosynthesis" evidence="1">
    <location>
        <begin position="26"/>
        <end position="293"/>
    </location>
</feature>
<comment type="caution">
    <text evidence="2">The sequence shown here is derived from an EMBL/GenBank/DDBJ whole genome shotgun (WGS) entry which is preliminary data.</text>
</comment>
<sequence>MNKKLKIQHHKTMDKVQGSFILGSEWLYYKIYTGPKTSDLVLTEIIKPEAEWLLSNNIIDQWFFIRYSDPKHHIRVRFHFKDLENVGKVINRLYTKLNEFINEEMIWKIQIDTYQRELERYGHKTMVQSEKLFFYESKMIVDFLDMIDGDEGEELRWLFGVRAIDMLLDDFEYDDDRKLALLERLKLGFGAEFGMNKALKKQLDKKFREEKDKINDFLVFEKEMNPDYVPIIDALQEKSLATKPIVKTILPIVSKERLDDIMGSYIHMLMNRLFRSKNRLHEMVIYDLLYRTYKVAWGIRKFKNTAKS</sequence>
<protein>
    <recommendedName>
        <fullName evidence="1">Thiopeptide-type bacteriocin biosynthesis domain-containing protein</fullName>
    </recommendedName>
</protein>
<dbReference type="EMBL" id="LQRT01000060">
    <property type="protein sequence ID" value="KZS38141.1"/>
    <property type="molecule type" value="Genomic_DNA"/>
</dbReference>
<dbReference type="Proteomes" id="UP000076715">
    <property type="component" value="Unassembled WGS sequence"/>
</dbReference>
<organism evidence="2 3">
    <name type="scientific">Aquimarina aggregata</name>
    <dbReference type="NCBI Taxonomy" id="1642818"/>
    <lineage>
        <taxon>Bacteria</taxon>
        <taxon>Pseudomonadati</taxon>
        <taxon>Bacteroidota</taxon>
        <taxon>Flavobacteriia</taxon>
        <taxon>Flavobacteriales</taxon>
        <taxon>Flavobacteriaceae</taxon>
        <taxon>Aquimarina</taxon>
    </lineage>
</organism>
<dbReference type="Pfam" id="PF14028">
    <property type="entry name" value="Lant_dehydr_C"/>
    <property type="match status" value="1"/>
</dbReference>
<dbReference type="STRING" id="1642818.AWE51_19035"/>
<keyword evidence="3" id="KW-1185">Reference proteome</keyword>
<dbReference type="AlphaFoldDB" id="A0A162WJQ5"/>
<evidence type="ECO:0000259" key="1">
    <source>
        <dbReference type="Pfam" id="PF14028"/>
    </source>
</evidence>
<evidence type="ECO:0000313" key="2">
    <source>
        <dbReference type="EMBL" id="KZS38141.1"/>
    </source>
</evidence>
<evidence type="ECO:0000313" key="3">
    <source>
        <dbReference type="Proteomes" id="UP000076715"/>
    </source>
</evidence>
<name>A0A162WJQ5_9FLAO</name>
<reference evidence="2 3" key="1">
    <citation type="submission" date="2016-01" db="EMBL/GenBank/DDBJ databases">
        <title>The draft genome sequence of Aquimarina sp. RZW4-3-2.</title>
        <authorList>
            <person name="Wang Y."/>
        </authorList>
    </citation>
    <scope>NUCLEOTIDE SEQUENCE [LARGE SCALE GENOMIC DNA]</scope>
    <source>
        <strain evidence="2 3">RZW4-3-2</strain>
    </source>
</reference>
<dbReference type="InterPro" id="IPR023809">
    <property type="entry name" value="Thiopep_bacteriocin_synth_dom"/>
</dbReference>